<comment type="caution">
    <text evidence="5">The sequence shown here is derived from an EMBL/GenBank/DDBJ whole genome shotgun (WGS) entry which is preliminary data.</text>
</comment>
<name>A0A210QV92_MIZYE</name>
<keyword evidence="5" id="KW-0255">Endonuclease</keyword>
<comment type="similarity">
    <text evidence="1">Belongs to the SEN54 family.</text>
</comment>
<dbReference type="AlphaFoldDB" id="A0A210QV92"/>
<dbReference type="EMBL" id="NEDP02001725">
    <property type="protein sequence ID" value="OWF52640.1"/>
    <property type="molecule type" value="Genomic_DNA"/>
</dbReference>
<keyword evidence="2" id="KW-0819">tRNA processing</keyword>
<accession>A0A210QV92</accession>
<evidence type="ECO:0000256" key="2">
    <source>
        <dbReference type="ARBA" id="ARBA00022694"/>
    </source>
</evidence>
<dbReference type="PANTHER" id="PTHR21027">
    <property type="entry name" value="TRNA-SPLICING ENDONUCLEASE SUBUNIT SEN54"/>
    <property type="match status" value="1"/>
</dbReference>
<dbReference type="GO" id="GO:0000379">
    <property type="term" value="P:tRNA-type intron splice site recognition and cleavage"/>
    <property type="evidence" value="ECO:0007669"/>
    <property type="project" value="TreeGrafter"/>
</dbReference>
<dbReference type="GO" id="GO:0000214">
    <property type="term" value="C:tRNA-intron endonuclease complex"/>
    <property type="evidence" value="ECO:0007669"/>
    <property type="project" value="TreeGrafter"/>
</dbReference>
<reference evidence="5 6" key="1">
    <citation type="journal article" date="2017" name="Nat. Ecol. Evol.">
        <title>Scallop genome provides insights into evolution of bilaterian karyotype and development.</title>
        <authorList>
            <person name="Wang S."/>
            <person name="Zhang J."/>
            <person name="Jiao W."/>
            <person name="Li J."/>
            <person name="Xun X."/>
            <person name="Sun Y."/>
            <person name="Guo X."/>
            <person name="Huan P."/>
            <person name="Dong B."/>
            <person name="Zhang L."/>
            <person name="Hu X."/>
            <person name="Sun X."/>
            <person name="Wang J."/>
            <person name="Zhao C."/>
            <person name="Wang Y."/>
            <person name="Wang D."/>
            <person name="Huang X."/>
            <person name="Wang R."/>
            <person name="Lv J."/>
            <person name="Li Y."/>
            <person name="Zhang Z."/>
            <person name="Liu B."/>
            <person name="Lu W."/>
            <person name="Hui Y."/>
            <person name="Liang J."/>
            <person name="Zhou Z."/>
            <person name="Hou R."/>
            <person name="Li X."/>
            <person name="Liu Y."/>
            <person name="Li H."/>
            <person name="Ning X."/>
            <person name="Lin Y."/>
            <person name="Zhao L."/>
            <person name="Xing Q."/>
            <person name="Dou J."/>
            <person name="Li Y."/>
            <person name="Mao J."/>
            <person name="Guo H."/>
            <person name="Dou H."/>
            <person name="Li T."/>
            <person name="Mu C."/>
            <person name="Jiang W."/>
            <person name="Fu Q."/>
            <person name="Fu X."/>
            <person name="Miao Y."/>
            <person name="Liu J."/>
            <person name="Yu Q."/>
            <person name="Li R."/>
            <person name="Liao H."/>
            <person name="Li X."/>
            <person name="Kong Y."/>
            <person name="Jiang Z."/>
            <person name="Chourrout D."/>
            <person name="Li R."/>
            <person name="Bao Z."/>
        </authorList>
    </citation>
    <scope>NUCLEOTIDE SEQUENCE [LARGE SCALE GENOMIC DNA]</scope>
    <source>
        <strain evidence="5 6">PY_sf001</strain>
    </source>
</reference>
<dbReference type="PANTHER" id="PTHR21027:SF1">
    <property type="entry name" value="TRNA-SPLICING ENDONUCLEASE SUBUNIT SEN54"/>
    <property type="match status" value="1"/>
</dbReference>
<evidence type="ECO:0000259" key="4">
    <source>
        <dbReference type="Pfam" id="PF12928"/>
    </source>
</evidence>
<dbReference type="STRING" id="6573.A0A210QV92"/>
<dbReference type="InterPro" id="IPR024336">
    <property type="entry name" value="tRNA_splic_suSen54_N"/>
</dbReference>
<organism evidence="5 6">
    <name type="scientific">Mizuhopecten yessoensis</name>
    <name type="common">Japanese scallop</name>
    <name type="synonym">Patinopecten yessoensis</name>
    <dbReference type="NCBI Taxonomy" id="6573"/>
    <lineage>
        <taxon>Eukaryota</taxon>
        <taxon>Metazoa</taxon>
        <taxon>Spiralia</taxon>
        <taxon>Lophotrochozoa</taxon>
        <taxon>Mollusca</taxon>
        <taxon>Bivalvia</taxon>
        <taxon>Autobranchia</taxon>
        <taxon>Pteriomorphia</taxon>
        <taxon>Pectinida</taxon>
        <taxon>Pectinoidea</taxon>
        <taxon>Pectinidae</taxon>
        <taxon>Mizuhopecten</taxon>
    </lineage>
</organism>
<evidence type="ECO:0000256" key="1">
    <source>
        <dbReference type="ARBA" id="ARBA00005736"/>
    </source>
</evidence>
<dbReference type="GO" id="GO:0004519">
    <property type="term" value="F:endonuclease activity"/>
    <property type="evidence" value="ECO:0007669"/>
    <property type="project" value="UniProtKB-KW"/>
</dbReference>
<keyword evidence="6" id="KW-1185">Reference proteome</keyword>
<gene>
    <name evidence="5" type="ORF">KP79_PYT05843</name>
</gene>
<keyword evidence="5" id="KW-0540">Nuclease</keyword>
<proteinExistence type="inferred from homology"/>
<sequence length="431" mass="49379">MDTVLLKEKVLSAQELFKYRRPLDKTVPNRGGAKDFEPDGSFLQSKWIESLSQERSKVLREQRVEREGGLVKGEWNKDLQLVELEREMGKFWTYMGFEDSSRKWLFPEEALFLMETNTLVVNYKGLPLSIQQAYSAFFGTVTMTSECYQVYAHLRRLGYVVLRHQGCLDVTTYERKIHLDQHVKIDKKKRKHKGDNPSDSPSLGDKKVKVSSEDSGRETVKEQLECSTPENCGSVMEVDGPPVTEGVSNDRLFDNKVWDTSGTADLPGAELKNSELMEEPDGVCVPYSQWDFDELGFPSIGGVEVLELQMPKLDLLPHGIDFSTAPNTFDARAYLSQQRKHKMYRGQQQQESVDNLEFSYAEMIHKKRKITASNWGEFKRKMAIRDLKDESAFFSPAECLWEGEITPLVRPTDSTSTRTYHTIITKQVTVN</sequence>
<feature type="domain" description="tRNA-splicing endonuclease subunit Sen54 N-terminal" evidence="4">
    <location>
        <begin position="58"/>
        <end position="122"/>
    </location>
</feature>
<evidence type="ECO:0000313" key="6">
    <source>
        <dbReference type="Proteomes" id="UP000242188"/>
    </source>
</evidence>
<evidence type="ECO:0000313" key="5">
    <source>
        <dbReference type="EMBL" id="OWF52640.1"/>
    </source>
</evidence>
<dbReference type="Proteomes" id="UP000242188">
    <property type="component" value="Unassembled WGS sequence"/>
</dbReference>
<keyword evidence="5" id="KW-0378">Hydrolase</keyword>
<feature type="region of interest" description="Disordered" evidence="3">
    <location>
        <begin position="186"/>
        <end position="235"/>
    </location>
</feature>
<dbReference type="InterPro" id="IPR024337">
    <property type="entry name" value="tRNA_splic_suSen54"/>
</dbReference>
<dbReference type="Pfam" id="PF12928">
    <property type="entry name" value="tRNA_int_end_N2"/>
    <property type="match status" value="1"/>
</dbReference>
<protein>
    <submittedName>
        <fullName evidence="5">tRNA-splicing endonuclease subunit Sen54</fullName>
    </submittedName>
</protein>
<feature type="compositionally biased region" description="Basic and acidic residues" evidence="3">
    <location>
        <begin position="204"/>
        <end position="224"/>
    </location>
</feature>
<dbReference type="OrthoDB" id="408683at2759"/>
<evidence type="ECO:0000256" key="3">
    <source>
        <dbReference type="SAM" id="MobiDB-lite"/>
    </source>
</evidence>